<dbReference type="InterPro" id="IPR058647">
    <property type="entry name" value="BSH_CzcB-like"/>
</dbReference>
<dbReference type="GO" id="GO:0016020">
    <property type="term" value="C:membrane"/>
    <property type="evidence" value="ECO:0007669"/>
    <property type="project" value="InterPro"/>
</dbReference>
<evidence type="ECO:0000256" key="1">
    <source>
        <dbReference type="ARBA" id="ARBA00009477"/>
    </source>
</evidence>
<dbReference type="PANTHER" id="PTHR30097">
    <property type="entry name" value="CATION EFFLUX SYSTEM PROTEIN CUSB"/>
    <property type="match status" value="1"/>
</dbReference>
<dbReference type="RefSeq" id="WP_235177978.1">
    <property type="nucleotide sequence ID" value="NZ_JAKFFV010000007.1"/>
</dbReference>
<dbReference type="GO" id="GO:0022857">
    <property type="term" value="F:transmembrane transporter activity"/>
    <property type="evidence" value="ECO:0007669"/>
    <property type="project" value="InterPro"/>
</dbReference>
<accession>A0A9X1TSG3</accession>
<evidence type="ECO:0000259" key="4">
    <source>
        <dbReference type="Pfam" id="PF25954"/>
    </source>
</evidence>
<dbReference type="NCBIfam" id="TIGR01730">
    <property type="entry name" value="RND_mfp"/>
    <property type="match status" value="1"/>
</dbReference>
<comment type="similarity">
    <text evidence="1">Belongs to the membrane fusion protein (MFP) (TC 8.A.1) family.</text>
</comment>
<evidence type="ECO:0000256" key="3">
    <source>
        <dbReference type="SAM" id="Coils"/>
    </source>
</evidence>
<dbReference type="GO" id="GO:0030313">
    <property type="term" value="C:cell envelope"/>
    <property type="evidence" value="ECO:0007669"/>
    <property type="project" value="TreeGrafter"/>
</dbReference>
<gene>
    <name evidence="7" type="ORF">L0661_12125</name>
</gene>
<dbReference type="GO" id="GO:0015679">
    <property type="term" value="P:plasma membrane copper ion transport"/>
    <property type="evidence" value="ECO:0007669"/>
    <property type="project" value="TreeGrafter"/>
</dbReference>
<evidence type="ECO:0000256" key="2">
    <source>
        <dbReference type="ARBA" id="ARBA00022448"/>
    </source>
</evidence>
<dbReference type="GO" id="GO:0060003">
    <property type="term" value="P:copper ion export"/>
    <property type="evidence" value="ECO:0007669"/>
    <property type="project" value="TreeGrafter"/>
</dbReference>
<dbReference type="FunFam" id="2.40.30.170:FF:000010">
    <property type="entry name" value="Efflux RND transporter periplasmic adaptor subunit"/>
    <property type="match status" value="1"/>
</dbReference>
<evidence type="ECO:0000313" key="7">
    <source>
        <dbReference type="EMBL" id="MCF2499059.1"/>
    </source>
</evidence>
<dbReference type="Gene3D" id="2.40.30.170">
    <property type="match status" value="1"/>
</dbReference>
<organism evidence="7 8">
    <name type="scientific">Dyadobacter chenhuakuii</name>
    <dbReference type="NCBI Taxonomy" id="2909339"/>
    <lineage>
        <taxon>Bacteria</taxon>
        <taxon>Pseudomonadati</taxon>
        <taxon>Bacteroidota</taxon>
        <taxon>Cytophagia</taxon>
        <taxon>Cytophagales</taxon>
        <taxon>Spirosomataceae</taxon>
        <taxon>Dyadobacter</taxon>
    </lineage>
</organism>
<evidence type="ECO:0000313" key="8">
    <source>
        <dbReference type="Proteomes" id="UP001139411"/>
    </source>
</evidence>
<dbReference type="Proteomes" id="UP001139411">
    <property type="component" value="Unassembled WGS sequence"/>
</dbReference>
<dbReference type="PANTHER" id="PTHR30097:SF4">
    <property type="entry name" value="SLR6042 PROTEIN"/>
    <property type="match status" value="1"/>
</dbReference>
<dbReference type="AlphaFoldDB" id="A0A9X1TSG3"/>
<sequence length="366" mass="40259">MLHNSKIFLVLTMLTLTLAGCNEKQETVLEKNPKTNAAPARAVETYAVQIEPVTQSIRLNGQIEYNPNQVVHYASLVNGIVTKTYFSLGDKVARGQVLAELRSNELTGLSAQNKTLKSQLNVAERKLSVVESMFSDRIGSEKDLLEAQSEVAILKAEIEKVQSSLSFYNASSEKGIFQIKAPIGGYVVENNISAGTQISGNDSDLFTISNLADVWVTTNVYAVDLPFVQKGMKAVIKSKAYPDEAFDGVVSEISQVFDPNERVLKARILMPNKEMKFKPGLTIEAVIKKQLNDKAIGLPANALIFHNNGNYLLIQKPDQTLEPRKVTVDVKDNDRVFIKNGITAGEKVVIGNQLLLFSEAMNASRK</sequence>
<evidence type="ECO:0000259" key="5">
    <source>
        <dbReference type="Pfam" id="PF25967"/>
    </source>
</evidence>
<dbReference type="Pfam" id="PF25973">
    <property type="entry name" value="BSH_CzcB"/>
    <property type="match status" value="1"/>
</dbReference>
<keyword evidence="2" id="KW-0813">Transport</keyword>
<dbReference type="InterPro" id="IPR058792">
    <property type="entry name" value="Beta-barrel_RND_2"/>
</dbReference>
<comment type="caution">
    <text evidence="7">The sequence shown here is derived from an EMBL/GenBank/DDBJ whole genome shotgun (WGS) entry which is preliminary data.</text>
</comment>
<proteinExistence type="inferred from homology"/>
<feature type="domain" description="CzcB-like barrel-sandwich hybrid" evidence="6">
    <location>
        <begin position="70"/>
        <end position="210"/>
    </location>
</feature>
<dbReference type="PROSITE" id="PS51257">
    <property type="entry name" value="PROKAR_LIPOPROTEIN"/>
    <property type="match status" value="1"/>
</dbReference>
<dbReference type="Gene3D" id="2.40.50.100">
    <property type="match status" value="1"/>
</dbReference>
<feature type="domain" description="CusB-like beta-barrel" evidence="4">
    <location>
        <begin position="214"/>
        <end position="289"/>
    </location>
</feature>
<dbReference type="Gene3D" id="2.40.420.20">
    <property type="match status" value="1"/>
</dbReference>
<protein>
    <submittedName>
        <fullName evidence="7">Efflux RND transporter periplasmic adaptor subunit</fullName>
    </submittedName>
</protein>
<dbReference type="EMBL" id="JAKFFV010000007">
    <property type="protein sequence ID" value="MCF2499059.1"/>
    <property type="molecule type" value="Genomic_DNA"/>
</dbReference>
<dbReference type="Pfam" id="PF25967">
    <property type="entry name" value="RND-MFP_C"/>
    <property type="match status" value="1"/>
</dbReference>
<feature type="domain" description="Multidrug resistance protein MdtA-like C-terminal permuted SH3" evidence="5">
    <location>
        <begin position="295"/>
        <end position="351"/>
    </location>
</feature>
<feature type="coiled-coil region" evidence="3">
    <location>
        <begin position="106"/>
        <end position="164"/>
    </location>
</feature>
<dbReference type="Pfam" id="PF25954">
    <property type="entry name" value="Beta-barrel_RND_2"/>
    <property type="match status" value="1"/>
</dbReference>
<name>A0A9X1TSG3_9BACT</name>
<keyword evidence="3" id="KW-0175">Coiled coil</keyword>
<reference evidence="7" key="1">
    <citation type="submission" date="2022-01" db="EMBL/GenBank/DDBJ databases">
        <title>Novel species in genus Dyadobacter.</title>
        <authorList>
            <person name="Ma C."/>
        </authorList>
    </citation>
    <scope>NUCLEOTIDE SEQUENCE</scope>
    <source>
        <strain evidence="7">CY357</strain>
    </source>
</reference>
<dbReference type="InterPro" id="IPR051909">
    <property type="entry name" value="MFP_Cation_Efflux"/>
</dbReference>
<dbReference type="SUPFAM" id="SSF111369">
    <property type="entry name" value="HlyD-like secretion proteins"/>
    <property type="match status" value="1"/>
</dbReference>
<evidence type="ECO:0000259" key="6">
    <source>
        <dbReference type="Pfam" id="PF25973"/>
    </source>
</evidence>
<dbReference type="InterPro" id="IPR058627">
    <property type="entry name" value="MdtA-like_C"/>
</dbReference>
<dbReference type="InterPro" id="IPR006143">
    <property type="entry name" value="RND_pump_MFP"/>
</dbReference>